<evidence type="ECO:0000256" key="1">
    <source>
        <dbReference type="ARBA" id="ARBA00004141"/>
    </source>
</evidence>
<keyword evidence="3 5" id="KW-1133">Transmembrane helix</keyword>
<dbReference type="OrthoDB" id="654481at2"/>
<dbReference type="InterPro" id="IPR029052">
    <property type="entry name" value="Metallo-depent_PP-like"/>
</dbReference>
<dbReference type="PANTHER" id="PTHR11040:SF44">
    <property type="entry name" value="PROTEIN ZNTC-RELATED"/>
    <property type="match status" value="1"/>
</dbReference>
<dbReference type="Proteomes" id="UP000198432">
    <property type="component" value="Unassembled WGS sequence"/>
</dbReference>
<accession>A0A239CMH3</accession>
<name>A0A239CMH3_9BACT</name>
<dbReference type="EMBL" id="FZOQ01000003">
    <property type="protein sequence ID" value="SNS21365.1"/>
    <property type="molecule type" value="Genomic_DNA"/>
</dbReference>
<dbReference type="SUPFAM" id="SSF56300">
    <property type="entry name" value="Metallo-dependent phosphatases"/>
    <property type="match status" value="1"/>
</dbReference>
<evidence type="ECO:0000256" key="2">
    <source>
        <dbReference type="ARBA" id="ARBA00022692"/>
    </source>
</evidence>
<keyword evidence="7" id="KW-1185">Reference proteome</keyword>
<dbReference type="GO" id="GO:0005385">
    <property type="term" value="F:zinc ion transmembrane transporter activity"/>
    <property type="evidence" value="ECO:0007669"/>
    <property type="project" value="TreeGrafter"/>
</dbReference>
<gene>
    <name evidence="6" type="ORF">SAMN06296052_103145</name>
</gene>
<dbReference type="Pfam" id="PF02535">
    <property type="entry name" value="Zip"/>
    <property type="match status" value="1"/>
</dbReference>
<evidence type="ECO:0000256" key="3">
    <source>
        <dbReference type="ARBA" id="ARBA00022989"/>
    </source>
</evidence>
<comment type="subcellular location">
    <subcellularLocation>
        <location evidence="1">Membrane</location>
        <topology evidence="1">Multi-pass membrane protein</topology>
    </subcellularLocation>
</comment>
<evidence type="ECO:0000256" key="4">
    <source>
        <dbReference type="ARBA" id="ARBA00023136"/>
    </source>
</evidence>
<dbReference type="AlphaFoldDB" id="A0A239CMH3"/>
<sequence>MIIAILALFFAVVLSGFLVKVFPPSNSKWLKMALAFSGAYLFTITIIHILPDVLVNSSTSAHGVGYWVLAGFFLQLVLELFSHGVEHGHIHHHHKEQVGTLPFLLLGSLFVHSFLEGSILVEQRHSPDAHAHYSGDSFYLVLLGVTLHHIPAAFALMSVLLSRLENFRKAFLWLLVFAVGSPLGIIMSNTILSQEAPGGLIYTALTGLVAGNFLHISTTILFETSPDHHFNRTKLIATLLGLTLAVVSDFI</sequence>
<feature type="transmembrane region" description="Helical" evidence="5">
    <location>
        <begin position="170"/>
        <end position="192"/>
    </location>
</feature>
<organism evidence="6 7">
    <name type="scientific">Pontibacter ummariensis</name>
    <dbReference type="NCBI Taxonomy" id="1610492"/>
    <lineage>
        <taxon>Bacteria</taxon>
        <taxon>Pseudomonadati</taxon>
        <taxon>Bacteroidota</taxon>
        <taxon>Cytophagia</taxon>
        <taxon>Cytophagales</taxon>
        <taxon>Hymenobacteraceae</taxon>
        <taxon>Pontibacter</taxon>
    </lineage>
</organism>
<evidence type="ECO:0000313" key="6">
    <source>
        <dbReference type="EMBL" id="SNS21365.1"/>
    </source>
</evidence>
<dbReference type="GO" id="GO:0016020">
    <property type="term" value="C:membrane"/>
    <property type="evidence" value="ECO:0007669"/>
    <property type="project" value="UniProtKB-SubCell"/>
</dbReference>
<dbReference type="InterPro" id="IPR003689">
    <property type="entry name" value="ZIP"/>
</dbReference>
<feature type="transmembrane region" description="Helical" evidence="5">
    <location>
        <begin position="63"/>
        <end position="81"/>
    </location>
</feature>
<keyword evidence="2 5" id="KW-0812">Transmembrane</keyword>
<evidence type="ECO:0000256" key="5">
    <source>
        <dbReference type="SAM" id="Phobius"/>
    </source>
</evidence>
<feature type="transmembrane region" description="Helical" evidence="5">
    <location>
        <begin position="101"/>
        <end position="121"/>
    </location>
</feature>
<feature type="transmembrane region" description="Helical" evidence="5">
    <location>
        <begin position="199"/>
        <end position="222"/>
    </location>
</feature>
<proteinExistence type="predicted"/>
<keyword evidence="4 5" id="KW-0472">Membrane</keyword>
<evidence type="ECO:0000313" key="7">
    <source>
        <dbReference type="Proteomes" id="UP000198432"/>
    </source>
</evidence>
<dbReference type="RefSeq" id="WP_089318034.1">
    <property type="nucleotide sequence ID" value="NZ_FZOQ01000003.1"/>
</dbReference>
<dbReference type="PANTHER" id="PTHR11040">
    <property type="entry name" value="ZINC/IRON TRANSPORTER"/>
    <property type="match status" value="1"/>
</dbReference>
<feature type="transmembrane region" description="Helical" evidence="5">
    <location>
        <begin position="29"/>
        <end position="51"/>
    </location>
</feature>
<reference evidence="7" key="1">
    <citation type="submission" date="2017-06" db="EMBL/GenBank/DDBJ databases">
        <authorList>
            <person name="Varghese N."/>
            <person name="Submissions S."/>
        </authorList>
    </citation>
    <scope>NUCLEOTIDE SEQUENCE [LARGE SCALE GENOMIC DNA]</scope>
    <source>
        <strain evidence="7">NKM1</strain>
    </source>
</reference>
<feature type="transmembrane region" description="Helical" evidence="5">
    <location>
        <begin position="141"/>
        <end position="164"/>
    </location>
</feature>
<protein>
    <submittedName>
        <fullName evidence="6">ZIP Zinc transporter</fullName>
    </submittedName>
</protein>